<evidence type="ECO:0000313" key="2">
    <source>
        <dbReference type="EMBL" id="OGG49173.1"/>
    </source>
</evidence>
<reference evidence="2 3" key="1">
    <citation type="journal article" date="2016" name="Nat. Commun.">
        <title>Thousands of microbial genomes shed light on interconnected biogeochemical processes in an aquifer system.</title>
        <authorList>
            <person name="Anantharaman K."/>
            <person name="Brown C.T."/>
            <person name="Hug L.A."/>
            <person name="Sharon I."/>
            <person name="Castelle C.J."/>
            <person name="Probst A.J."/>
            <person name="Thomas B.C."/>
            <person name="Singh A."/>
            <person name="Wilkins M.J."/>
            <person name="Karaoz U."/>
            <person name="Brodie E.L."/>
            <person name="Williams K.H."/>
            <person name="Hubbard S.S."/>
            <person name="Banfield J.F."/>
        </authorList>
    </citation>
    <scope>NUCLEOTIDE SEQUENCE [LARGE SCALE GENOMIC DNA]</scope>
</reference>
<evidence type="ECO:0000313" key="3">
    <source>
        <dbReference type="Proteomes" id="UP000178815"/>
    </source>
</evidence>
<evidence type="ECO:0000256" key="1">
    <source>
        <dbReference type="SAM" id="Phobius"/>
    </source>
</evidence>
<gene>
    <name evidence="2" type="ORF">A2678_00910</name>
</gene>
<dbReference type="Proteomes" id="UP000178815">
    <property type="component" value="Unassembled WGS sequence"/>
</dbReference>
<proteinExistence type="predicted"/>
<name>A0A1F6CIU9_9BACT</name>
<dbReference type="EMBL" id="MFKU01000004">
    <property type="protein sequence ID" value="OGG49173.1"/>
    <property type="molecule type" value="Genomic_DNA"/>
</dbReference>
<sequence length="200" mass="22275">MNYSHRAVSTIRRGFIVPILLLIIAVLLIGGGIYIYMQNQQTSTATGTQATSTIQTTVALDDTPADWKTYKNEKYGFVFSYPSEVKENLLSAFVRVTPNTMACPDFYGYDQGKYAPELFQVQINGINFQKATLGWTTAYAGFIDHNYCAVRDGVMYQMQMTTIAGVSPDAGSAINEFTNNNLVSDLRTFDQIVSTFKFTN</sequence>
<accession>A0A1F6CIU9</accession>
<feature type="transmembrane region" description="Helical" evidence="1">
    <location>
        <begin position="15"/>
        <end position="37"/>
    </location>
</feature>
<keyword evidence="1" id="KW-0472">Membrane</keyword>
<dbReference type="AlphaFoldDB" id="A0A1F6CIU9"/>
<keyword evidence="1" id="KW-0812">Transmembrane</keyword>
<protein>
    <submittedName>
        <fullName evidence="2">Uncharacterized protein</fullName>
    </submittedName>
</protein>
<organism evidence="2 3">
    <name type="scientific">Candidatus Kaiserbacteria bacterium RIFCSPHIGHO2_01_FULL_53_31</name>
    <dbReference type="NCBI Taxonomy" id="1798481"/>
    <lineage>
        <taxon>Bacteria</taxon>
        <taxon>Candidatus Kaiseribacteriota</taxon>
    </lineage>
</organism>
<comment type="caution">
    <text evidence="2">The sequence shown here is derived from an EMBL/GenBank/DDBJ whole genome shotgun (WGS) entry which is preliminary data.</text>
</comment>
<keyword evidence="1" id="KW-1133">Transmembrane helix</keyword>
<dbReference type="STRING" id="1798481.A2678_00910"/>